<dbReference type="InterPro" id="IPR019734">
    <property type="entry name" value="TPR_rpt"/>
</dbReference>
<dbReference type="GO" id="GO:0030943">
    <property type="term" value="F:mitochondrion targeting sequence binding"/>
    <property type="evidence" value="ECO:0007669"/>
    <property type="project" value="TreeGrafter"/>
</dbReference>
<dbReference type="GO" id="GO:0030150">
    <property type="term" value="P:protein import into mitochondrial matrix"/>
    <property type="evidence" value="ECO:0007669"/>
    <property type="project" value="TreeGrafter"/>
</dbReference>
<evidence type="ECO:0000256" key="4">
    <source>
        <dbReference type="ARBA" id="ARBA00022787"/>
    </source>
</evidence>
<protein>
    <submittedName>
        <fullName evidence="10">Uncharacterized protein</fullName>
    </submittedName>
</protein>
<dbReference type="SMART" id="SM00028">
    <property type="entry name" value="TPR"/>
    <property type="match status" value="4"/>
</dbReference>
<evidence type="ECO:0000313" key="10">
    <source>
        <dbReference type="EMBL" id="JAS42148.1"/>
    </source>
</evidence>
<dbReference type="PANTHER" id="PTHR46208:SF1">
    <property type="entry name" value="MITOCHONDRIAL IMPORT RECEPTOR SUBUNIT TOM70"/>
    <property type="match status" value="1"/>
</dbReference>
<feature type="non-terminal residue" evidence="10">
    <location>
        <position position="1"/>
    </location>
</feature>
<proteinExistence type="inferred from homology"/>
<dbReference type="SUPFAM" id="SSF48452">
    <property type="entry name" value="TPR-like"/>
    <property type="match status" value="1"/>
</dbReference>
<feature type="non-terminal residue" evidence="10">
    <location>
        <position position="358"/>
    </location>
</feature>
<comment type="subcellular location">
    <subcellularLocation>
        <location evidence="1">Mitochondrion outer membrane</location>
        <topology evidence="1">Single-pass membrane protein</topology>
    </subcellularLocation>
</comment>
<sequence>KDVSKAIVLNNRYKKAFLKRAKLYELSGDYYSALVDLAALNHIGDFSSDADKKLMNSMLDKLAEIDTKDEKFDRTIVPGKYILNQLKDSFLNDPIFSSDLRTKYEENEMLTKEKCECLENVKEFFYEQKFDEALELLKPLVEENDFYAILFRANIYRLTGKSEKAANDFNYILKNDDKVSDKSVLVNTCLKLATIFITSNDIQSCDAMFEKALHYDPKDADIYIQKSQFYALMNRLEEAFAEIEKSLKLKDVLQTRVSYYFTQFRLAQKNNDKELIAKVQDQFRELLKKYPDNMLTYILFAQILAQLGKEDDARKCFDDALAIDEKSPFVWYHKAILDCQNESNTDSVVYNLNKALEY</sequence>
<evidence type="ECO:0000256" key="6">
    <source>
        <dbReference type="ARBA" id="ARBA00022989"/>
    </source>
</evidence>
<accession>A0A1B6EW68</accession>
<evidence type="ECO:0000256" key="3">
    <source>
        <dbReference type="ARBA" id="ARBA00022737"/>
    </source>
</evidence>
<keyword evidence="3" id="KW-0677">Repeat</keyword>
<dbReference type="InterPro" id="IPR011990">
    <property type="entry name" value="TPR-like_helical_dom_sf"/>
</dbReference>
<dbReference type="Pfam" id="PF13181">
    <property type="entry name" value="TPR_8"/>
    <property type="match status" value="2"/>
</dbReference>
<evidence type="ECO:0000256" key="5">
    <source>
        <dbReference type="ARBA" id="ARBA00022803"/>
    </source>
</evidence>
<evidence type="ECO:0000256" key="2">
    <source>
        <dbReference type="ARBA" id="ARBA00022692"/>
    </source>
</evidence>
<dbReference type="GO" id="GO:0008320">
    <property type="term" value="F:protein transmembrane transporter activity"/>
    <property type="evidence" value="ECO:0007669"/>
    <property type="project" value="TreeGrafter"/>
</dbReference>
<organism evidence="10">
    <name type="scientific">Cuerna arida</name>
    <dbReference type="NCBI Taxonomy" id="1464854"/>
    <lineage>
        <taxon>Eukaryota</taxon>
        <taxon>Metazoa</taxon>
        <taxon>Ecdysozoa</taxon>
        <taxon>Arthropoda</taxon>
        <taxon>Hexapoda</taxon>
        <taxon>Insecta</taxon>
        <taxon>Pterygota</taxon>
        <taxon>Neoptera</taxon>
        <taxon>Paraneoptera</taxon>
        <taxon>Hemiptera</taxon>
        <taxon>Auchenorrhyncha</taxon>
        <taxon>Membracoidea</taxon>
        <taxon>Cicadellidae</taxon>
        <taxon>Cicadellinae</taxon>
        <taxon>Proconiini</taxon>
        <taxon>Cuerna</taxon>
    </lineage>
</organism>
<dbReference type="GO" id="GO:0045039">
    <property type="term" value="P:protein insertion into mitochondrial inner membrane"/>
    <property type="evidence" value="ECO:0007669"/>
    <property type="project" value="TreeGrafter"/>
</dbReference>
<dbReference type="Gene3D" id="1.25.40.10">
    <property type="entry name" value="Tetratricopeptide repeat domain"/>
    <property type="match status" value="2"/>
</dbReference>
<evidence type="ECO:0000256" key="8">
    <source>
        <dbReference type="ARBA" id="ARBA00023136"/>
    </source>
</evidence>
<name>A0A1B6EW68_9HEMI</name>
<reference evidence="10" key="1">
    <citation type="submission" date="2015-11" db="EMBL/GenBank/DDBJ databases">
        <title>De novo transcriptome assembly of four potential Pierce s Disease insect vectors from Arizona vineyards.</title>
        <authorList>
            <person name="Tassone E.E."/>
        </authorList>
    </citation>
    <scope>NUCLEOTIDE SEQUENCE</scope>
</reference>
<keyword evidence="7" id="KW-0496">Mitochondrion</keyword>
<comment type="similarity">
    <text evidence="9">Belongs to the Tom70 family.</text>
</comment>
<keyword evidence="6" id="KW-1133">Transmembrane helix</keyword>
<keyword evidence="5" id="KW-0802">TPR repeat</keyword>
<evidence type="ECO:0000256" key="7">
    <source>
        <dbReference type="ARBA" id="ARBA00023128"/>
    </source>
</evidence>
<keyword evidence="4" id="KW-1000">Mitochondrion outer membrane</keyword>
<keyword evidence="8" id="KW-0472">Membrane</keyword>
<evidence type="ECO:0000256" key="1">
    <source>
        <dbReference type="ARBA" id="ARBA00004572"/>
    </source>
</evidence>
<dbReference type="PANTHER" id="PTHR46208">
    <property type="entry name" value="MITOCHONDRIAL IMPORT RECEPTOR SUBUNIT TOM70"/>
    <property type="match status" value="1"/>
</dbReference>
<evidence type="ECO:0000256" key="9">
    <source>
        <dbReference type="ARBA" id="ARBA00038030"/>
    </source>
</evidence>
<keyword evidence="2" id="KW-0812">Transmembrane</keyword>
<dbReference type="EMBL" id="GECZ01027621">
    <property type="protein sequence ID" value="JAS42148.1"/>
    <property type="molecule type" value="Transcribed_RNA"/>
</dbReference>
<dbReference type="GO" id="GO:0005741">
    <property type="term" value="C:mitochondrial outer membrane"/>
    <property type="evidence" value="ECO:0007669"/>
    <property type="project" value="UniProtKB-SubCell"/>
</dbReference>
<gene>
    <name evidence="10" type="ORF">g.45183</name>
</gene>
<dbReference type="AlphaFoldDB" id="A0A1B6EW68"/>